<dbReference type="GO" id="GO:0004364">
    <property type="term" value="F:glutathione transferase activity"/>
    <property type="evidence" value="ECO:0007669"/>
    <property type="project" value="UniProtKB-EC"/>
</dbReference>
<dbReference type="SFLD" id="SFLDG01152">
    <property type="entry name" value="Main.3:_Omega-_and_Tau-like"/>
    <property type="match status" value="1"/>
</dbReference>
<evidence type="ECO:0000256" key="4">
    <source>
        <dbReference type="ARBA" id="ARBA00047960"/>
    </source>
</evidence>
<name>A0AAD8IT23_9APIA</name>
<dbReference type="PANTHER" id="PTHR11260">
    <property type="entry name" value="GLUTATHIONE S-TRANSFERASE, GST, SUPERFAMILY, GST DOMAIN CONTAINING"/>
    <property type="match status" value="1"/>
</dbReference>
<dbReference type="PROSITE" id="PS50404">
    <property type="entry name" value="GST_NTER"/>
    <property type="match status" value="1"/>
</dbReference>
<protein>
    <recommendedName>
        <fullName evidence="5">Probable glutathione S-transferase</fullName>
        <ecNumber evidence="2">2.5.1.18</ecNumber>
    </recommendedName>
</protein>
<dbReference type="PANTHER" id="PTHR11260:SF676">
    <property type="entry name" value="GLUTATHIONE S-TRANSFERASE U8"/>
    <property type="match status" value="1"/>
</dbReference>
<evidence type="ECO:0000256" key="2">
    <source>
        <dbReference type="ARBA" id="ARBA00012452"/>
    </source>
</evidence>
<dbReference type="GO" id="GO:0006749">
    <property type="term" value="P:glutathione metabolic process"/>
    <property type="evidence" value="ECO:0007669"/>
    <property type="project" value="InterPro"/>
</dbReference>
<reference evidence="8" key="1">
    <citation type="submission" date="2023-02" db="EMBL/GenBank/DDBJ databases">
        <title>Genome of toxic invasive species Heracleum sosnowskyi carries increased number of genes despite the absence of recent whole-genome duplications.</title>
        <authorList>
            <person name="Schelkunov M."/>
            <person name="Shtratnikova V."/>
            <person name="Makarenko M."/>
            <person name="Klepikova A."/>
            <person name="Omelchenko D."/>
            <person name="Novikova G."/>
            <person name="Obukhova E."/>
            <person name="Bogdanov V."/>
            <person name="Penin A."/>
            <person name="Logacheva M."/>
        </authorList>
    </citation>
    <scope>NUCLEOTIDE SEQUENCE</scope>
    <source>
        <strain evidence="8">Hsosn_3</strain>
        <tissue evidence="8">Leaf</tissue>
    </source>
</reference>
<comment type="similarity">
    <text evidence="1">Belongs to the GST superfamily. HSP26 family.</text>
</comment>
<feature type="domain" description="GST C-terminal" evidence="7">
    <location>
        <begin position="89"/>
        <end position="217"/>
    </location>
</feature>
<dbReference type="Gene3D" id="3.40.30.10">
    <property type="entry name" value="Glutaredoxin"/>
    <property type="match status" value="1"/>
</dbReference>
<organism evidence="8 9">
    <name type="scientific">Heracleum sosnowskyi</name>
    <dbReference type="NCBI Taxonomy" id="360622"/>
    <lineage>
        <taxon>Eukaryota</taxon>
        <taxon>Viridiplantae</taxon>
        <taxon>Streptophyta</taxon>
        <taxon>Embryophyta</taxon>
        <taxon>Tracheophyta</taxon>
        <taxon>Spermatophyta</taxon>
        <taxon>Magnoliopsida</taxon>
        <taxon>eudicotyledons</taxon>
        <taxon>Gunneridae</taxon>
        <taxon>Pentapetalae</taxon>
        <taxon>asterids</taxon>
        <taxon>campanulids</taxon>
        <taxon>Apiales</taxon>
        <taxon>Apiaceae</taxon>
        <taxon>Apioideae</taxon>
        <taxon>apioid superclade</taxon>
        <taxon>Tordylieae</taxon>
        <taxon>Tordyliinae</taxon>
        <taxon>Heracleum</taxon>
    </lineage>
</organism>
<dbReference type="InterPro" id="IPR004046">
    <property type="entry name" value="GST_C"/>
</dbReference>
<dbReference type="EC" id="2.5.1.18" evidence="2"/>
<dbReference type="Pfam" id="PF00043">
    <property type="entry name" value="GST_C"/>
    <property type="match status" value="1"/>
</dbReference>
<dbReference type="InterPro" id="IPR004045">
    <property type="entry name" value="Glutathione_S-Trfase_N"/>
</dbReference>
<dbReference type="InterPro" id="IPR010987">
    <property type="entry name" value="Glutathione-S-Trfase_C-like"/>
</dbReference>
<accession>A0AAD8IT23</accession>
<dbReference type="Proteomes" id="UP001237642">
    <property type="component" value="Unassembled WGS sequence"/>
</dbReference>
<evidence type="ECO:0000256" key="3">
    <source>
        <dbReference type="ARBA" id="ARBA00022679"/>
    </source>
</evidence>
<dbReference type="InterPro" id="IPR036249">
    <property type="entry name" value="Thioredoxin-like_sf"/>
</dbReference>
<sequence length="219" mass="24942">MTDQEVKLFGAMESAFSRRVEIALKMKGVKYEYVAENLSNKSPQLLKFNPIHKKVPVFLHNGRSIVESLVILEYIDEIWKSGPSILPKDPYERAISRFWANFIDTKILDALTKIYISKGEEQDAVVEIGELLSTLENELKDKKFFGGESIGLVDIAANLIALWLDVVQKGVGKEIFTKQTHPKLFKWSEEYMNCSIIKETLPARADLLPHYFPSAYASK</sequence>
<evidence type="ECO:0000313" key="9">
    <source>
        <dbReference type="Proteomes" id="UP001237642"/>
    </source>
</evidence>
<dbReference type="FunFam" id="1.20.1050.10:FF:000012">
    <property type="entry name" value="Tau class glutathione S-transferase"/>
    <property type="match status" value="1"/>
</dbReference>
<evidence type="ECO:0000259" key="6">
    <source>
        <dbReference type="PROSITE" id="PS50404"/>
    </source>
</evidence>
<dbReference type="SUPFAM" id="SSF52833">
    <property type="entry name" value="Thioredoxin-like"/>
    <property type="match status" value="1"/>
</dbReference>
<comment type="catalytic activity">
    <reaction evidence="4">
        <text>RX + glutathione = an S-substituted glutathione + a halide anion + H(+)</text>
        <dbReference type="Rhea" id="RHEA:16437"/>
        <dbReference type="ChEBI" id="CHEBI:15378"/>
        <dbReference type="ChEBI" id="CHEBI:16042"/>
        <dbReference type="ChEBI" id="CHEBI:17792"/>
        <dbReference type="ChEBI" id="CHEBI:57925"/>
        <dbReference type="ChEBI" id="CHEBI:90779"/>
        <dbReference type="EC" id="2.5.1.18"/>
    </reaction>
</comment>
<dbReference type="FunFam" id="3.40.30.10:FF:000014">
    <property type="entry name" value="Tau class glutathione S-transferase"/>
    <property type="match status" value="1"/>
</dbReference>
<gene>
    <name evidence="8" type="ORF">POM88_018846</name>
</gene>
<dbReference type="PROSITE" id="PS50405">
    <property type="entry name" value="GST_CTER"/>
    <property type="match status" value="1"/>
</dbReference>
<feature type="domain" description="GST N-terminal" evidence="6">
    <location>
        <begin position="4"/>
        <end position="83"/>
    </location>
</feature>
<dbReference type="Pfam" id="PF02798">
    <property type="entry name" value="GST_N"/>
    <property type="match status" value="1"/>
</dbReference>
<dbReference type="InterPro" id="IPR040079">
    <property type="entry name" value="Glutathione_S-Trfase"/>
</dbReference>
<dbReference type="InterPro" id="IPR036282">
    <property type="entry name" value="Glutathione-S-Trfase_C_sf"/>
</dbReference>
<evidence type="ECO:0000256" key="1">
    <source>
        <dbReference type="ARBA" id="ARBA00009929"/>
    </source>
</evidence>
<dbReference type="SFLD" id="SFLDG00358">
    <property type="entry name" value="Main_(cytGST)"/>
    <property type="match status" value="1"/>
</dbReference>
<dbReference type="AlphaFoldDB" id="A0AAD8IT23"/>
<dbReference type="SUPFAM" id="SSF47616">
    <property type="entry name" value="GST C-terminal domain-like"/>
    <property type="match status" value="1"/>
</dbReference>
<keyword evidence="3 8" id="KW-0808">Transferase</keyword>
<evidence type="ECO:0000313" key="8">
    <source>
        <dbReference type="EMBL" id="KAK1390668.1"/>
    </source>
</evidence>
<dbReference type="SFLD" id="SFLDS00019">
    <property type="entry name" value="Glutathione_Transferase_(cytos"/>
    <property type="match status" value="1"/>
</dbReference>
<dbReference type="InterPro" id="IPR045073">
    <property type="entry name" value="Omega/Tau-like"/>
</dbReference>
<proteinExistence type="inferred from homology"/>
<dbReference type="CDD" id="cd03058">
    <property type="entry name" value="GST_N_Tau"/>
    <property type="match status" value="1"/>
</dbReference>
<dbReference type="Gene3D" id="1.20.1050.10">
    <property type="match status" value="1"/>
</dbReference>
<evidence type="ECO:0000256" key="5">
    <source>
        <dbReference type="ARBA" id="ARBA00071370"/>
    </source>
</evidence>
<dbReference type="GO" id="GO:0005737">
    <property type="term" value="C:cytoplasm"/>
    <property type="evidence" value="ECO:0007669"/>
    <property type="project" value="TreeGrafter"/>
</dbReference>
<dbReference type="InterPro" id="IPR045074">
    <property type="entry name" value="GST_C_Tau"/>
</dbReference>
<dbReference type="EMBL" id="JAUIZM010000004">
    <property type="protein sequence ID" value="KAK1390668.1"/>
    <property type="molecule type" value="Genomic_DNA"/>
</dbReference>
<dbReference type="CDD" id="cd03185">
    <property type="entry name" value="GST_C_Tau"/>
    <property type="match status" value="1"/>
</dbReference>
<reference evidence="8" key="2">
    <citation type="submission" date="2023-05" db="EMBL/GenBank/DDBJ databases">
        <authorList>
            <person name="Schelkunov M.I."/>
        </authorList>
    </citation>
    <scope>NUCLEOTIDE SEQUENCE</scope>
    <source>
        <strain evidence="8">Hsosn_3</strain>
        <tissue evidence="8">Leaf</tissue>
    </source>
</reference>
<keyword evidence="9" id="KW-1185">Reference proteome</keyword>
<evidence type="ECO:0000259" key="7">
    <source>
        <dbReference type="PROSITE" id="PS50405"/>
    </source>
</evidence>
<comment type="caution">
    <text evidence="8">The sequence shown here is derived from an EMBL/GenBank/DDBJ whole genome shotgun (WGS) entry which is preliminary data.</text>
</comment>